<dbReference type="InterPro" id="IPR002155">
    <property type="entry name" value="Thiolase"/>
</dbReference>
<evidence type="ECO:0000313" key="9">
    <source>
        <dbReference type="EMBL" id="TKV61817.1"/>
    </source>
</evidence>
<evidence type="ECO:0000256" key="4">
    <source>
        <dbReference type="ARBA" id="ARBA00023315"/>
    </source>
</evidence>
<dbReference type="CDD" id="cd00751">
    <property type="entry name" value="thiolase"/>
    <property type="match status" value="1"/>
</dbReference>
<dbReference type="PIRSF" id="PIRSF000429">
    <property type="entry name" value="Ac-CoA_Ac_transf"/>
    <property type="match status" value="1"/>
</dbReference>
<dbReference type="EC" id="2.3.1.9" evidence="2"/>
<dbReference type="Gene3D" id="3.40.47.10">
    <property type="match status" value="2"/>
</dbReference>
<keyword evidence="4 6" id="KW-0012">Acyltransferase</keyword>
<accession>A0A4U6QMC7</accession>
<organism evidence="9 10">
    <name type="scientific">Nakamurella flava</name>
    <dbReference type="NCBI Taxonomy" id="2576308"/>
    <lineage>
        <taxon>Bacteria</taxon>
        <taxon>Bacillati</taxon>
        <taxon>Actinomycetota</taxon>
        <taxon>Actinomycetes</taxon>
        <taxon>Nakamurellales</taxon>
        <taxon>Nakamurellaceae</taxon>
        <taxon>Nakamurella</taxon>
    </lineage>
</organism>
<evidence type="ECO:0000256" key="6">
    <source>
        <dbReference type="RuleBase" id="RU003557"/>
    </source>
</evidence>
<keyword evidence="10" id="KW-1185">Reference proteome</keyword>
<evidence type="ECO:0000256" key="3">
    <source>
        <dbReference type="ARBA" id="ARBA00022679"/>
    </source>
</evidence>
<dbReference type="NCBIfam" id="TIGR01930">
    <property type="entry name" value="AcCoA-C-Actrans"/>
    <property type="match status" value="1"/>
</dbReference>
<dbReference type="RefSeq" id="WP_137449122.1">
    <property type="nucleotide sequence ID" value="NZ_SZZH01000001.1"/>
</dbReference>
<protein>
    <recommendedName>
        <fullName evidence="5">Probable acetyl-CoA acetyltransferase</fullName>
        <ecNumber evidence="2">2.3.1.9</ecNumber>
    </recommendedName>
</protein>
<name>A0A4U6QMC7_9ACTN</name>
<evidence type="ECO:0000256" key="2">
    <source>
        <dbReference type="ARBA" id="ARBA00012705"/>
    </source>
</evidence>
<dbReference type="PANTHER" id="PTHR18919">
    <property type="entry name" value="ACETYL-COA C-ACYLTRANSFERASE"/>
    <property type="match status" value="1"/>
</dbReference>
<gene>
    <name evidence="9" type="ORF">FDO65_09830</name>
</gene>
<evidence type="ECO:0000256" key="5">
    <source>
        <dbReference type="ARBA" id="ARBA00040529"/>
    </source>
</evidence>
<dbReference type="SUPFAM" id="SSF53901">
    <property type="entry name" value="Thiolase-like"/>
    <property type="match status" value="2"/>
</dbReference>
<dbReference type="Pfam" id="PF02803">
    <property type="entry name" value="Thiolase_C"/>
    <property type="match status" value="1"/>
</dbReference>
<dbReference type="InterPro" id="IPR016039">
    <property type="entry name" value="Thiolase-like"/>
</dbReference>
<comment type="caution">
    <text evidence="9">The sequence shown here is derived from an EMBL/GenBank/DDBJ whole genome shotgun (WGS) entry which is preliminary data.</text>
</comment>
<evidence type="ECO:0000313" key="10">
    <source>
        <dbReference type="Proteomes" id="UP000306985"/>
    </source>
</evidence>
<sequence>MPAPARDPRAVVLTAGRRTPVGTAGHSLAAVDVVGLAAPVLAAVATAVAPAGRGVDEVLLGNCLGPGGDVARVSALAAGLGAEVPGVTVDRQCGSGLEAIRLAAALVRAGDADLVLAGGVESASTAPWRFWPPDRTAAGPTAMDPAHRYTRAPFAPPGFADPDMGMAADDLAAARGIDRDRQDAYAARSHARTVAAVRDGVFDAELVPVAGVRRDDRPRPGLDETRLARLRPAFPARTDGVRPTATAGNSCGISDGAAAVAVTTAAVARASGSPYLEVMGGAVAAADPALPGAVPALAVRRLLDRHGLTVDDVDAVELTEAFASVVLAAVDELAIDPDRVCTEGGAIGLGHPWGASGALLVLRLLSRLGRADVRPGAHGVAVCAIGGGQAVALLVRAGGR</sequence>
<dbReference type="EMBL" id="SZZH01000001">
    <property type="protein sequence ID" value="TKV61817.1"/>
    <property type="molecule type" value="Genomic_DNA"/>
</dbReference>
<dbReference type="InterPro" id="IPR020617">
    <property type="entry name" value="Thiolase_C"/>
</dbReference>
<dbReference type="GO" id="GO:0003985">
    <property type="term" value="F:acetyl-CoA C-acetyltransferase activity"/>
    <property type="evidence" value="ECO:0007669"/>
    <property type="project" value="UniProtKB-EC"/>
</dbReference>
<keyword evidence="3 6" id="KW-0808">Transferase</keyword>
<evidence type="ECO:0000259" key="8">
    <source>
        <dbReference type="Pfam" id="PF02803"/>
    </source>
</evidence>
<feature type="domain" description="Thiolase C-terminal" evidence="8">
    <location>
        <begin position="279"/>
        <end position="396"/>
    </location>
</feature>
<evidence type="ECO:0000256" key="1">
    <source>
        <dbReference type="ARBA" id="ARBA00010982"/>
    </source>
</evidence>
<dbReference type="PANTHER" id="PTHR18919:SF107">
    <property type="entry name" value="ACETYL-COA ACETYLTRANSFERASE, CYTOSOLIC"/>
    <property type="match status" value="1"/>
</dbReference>
<reference evidence="9 10" key="1">
    <citation type="submission" date="2019-05" db="EMBL/GenBank/DDBJ databases">
        <title>Nakamurella sp. N5BH11, whole genome shotgun sequence.</title>
        <authorList>
            <person name="Tuo L."/>
        </authorList>
    </citation>
    <scope>NUCLEOTIDE SEQUENCE [LARGE SCALE GENOMIC DNA]</scope>
    <source>
        <strain evidence="9 10">N5BH11</strain>
    </source>
</reference>
<feature type="domain" description="Thiolase N-terminal" evidence="7">
    <location>
        <begin position="11"/>
        <end position="264"/>
    </location>
</feature>
<evidence type="ECO:0000259" key="7">
    <source>
        <dbReference type="Pfam" id="PF00108"/>
    </source>
</evidence>
<dbReference type="AlphaFoldDB" id="A0A4U6QMC7"/>
<proteinExistence type="inferred from homology"/>
<dbReference type="Proteomes" id="UP000306985">
    <property type="component" value="Unassembled WGS sequence"/>
</dbReference>
<dbReference type="Pfam" id="PF00108">
    <property type="entry name" value="Thiolase_N"/>
    <property type="match status" value="1"/>
</dbReference>
<comment type="similarity">
    <text evidence="1 6">Belongs to the thiolase-like superfamily. Thiolase family.</text>
</comment>
<dbReference type="InterPro" id="IPR020616">
    <property type="entry name" value="Thiolase_N"/>
</dbReference>
<dbReference type="OrthoDB" id="1402717at2"/>